<reference evidence="3 4" key="1">
    <citation type="submission" date="2016-10" db="EMBL/GenBank/DDBJ databases">
        <authorList>
            <person name="de Groot N.N."/>
        </authorList>
    </citation>
    <scope>NUCLEOTIDE SEQUENCE [LARGE SCALE GENOMIC DNA]</scope>
    <source>
        <strain evidence="3 4">DSM 20678</strain>
    </source>
</reference>
<dbReference type="InterPro" id="IPR001667">
    <property type="entry name" value="DDH_dom"/>
</dbReference>
<proteinExistence type="predicted"/>
<dbReference type="Pfam" id="PF02272">
    <property type="entry name" value="DHHA1"/>
    <property type="match status" value="1"/>
</dbReference>
<dbReference type="AlphaFoldDB" id="A0A1I5RRT1"/>
<dbReference type="EMBL" id="FOXR01000001">
    <property type="protein sequence ID" value="SFP60961.1"/>
    <property type="molecule type" value="Genomic_DNA"/>
</dbReference>
<feature type="domain" description="DDH" evidence="1">
    <location>
        <begin position="19"/>
        <end position="166"/>
    </location>
</feature>
<dbReference type="Pfam" id="PF01368">
    <property type="entry name" value="DHH"/>
    <property type="match status" value="1"/>
</dbReference>
<sequence>MRAIKLMPVVEALKRGKHFAIIAHIAPDGDTIGSCLALANFLMDHGKTVELYCHDAPPESLAFLQGIRNFVRPGESGGSQAHSAYYDAVVCLDCSDEGRLGDAAFLLKRTSCTINIDHHATNTLYAGINVVEPGVSSTAELVFDLIQEMDGDYFSLPVYEAIYTGIATDTGGFGFSNTTPAAHRIAAQVIEYGLDVDRLTRLLFRNTTLARVRLLAKVLDSLEMHCDDKVAFLMVSKVMLEEAGLDENNTEGIVNYGIDIVGVECAALFKEVEKDKTKVSLRTKGAVDASALAVKFGGGGHARAAGCLINAGIEEAKGQVLEALKGMLE</sequence>
<dbReference type="InterPro" id="IPR051319">
    <property type="entry name" value="Oligoribo/pAp-PDE_c-di-AMP_PDE"/>
</dbReference>
<gene>
    <name evidence="3" type="ORF">SAMN05444406_10182</name>
</gene>
<evidence type="ECO:0000313" key="3">
    <source>
        <dbReference type="EMBL" id="SFP60961.1"/>
    </source>
</evidence>
<evidence type="ECO:0000259" key="1">
    <source>
        <dbReference type="Pfam" id="PF01368"/>
    </source>
</evidence>
<accession>A0A1I5RRT1</accession>
<dbReference type="PANTHER" id="PTHR47618:SF1">
    <property type="entry name" value="BIFUNCTIONAL OLIGORIBONUCLEASE AND PAP PHOSPHATASE NRNA"/>
    <property type="match status" value="1"/>
</dbReference>
<evidence type="ECO:0000259" key="2">
    <source>
        <dbReference type="Pfam" id="PF02272"/>
    </source>
</evidence>
<name>A0A1I5RRT1_9FIRM</name>
<evidence type="ECO:0000313" key="4">
    <source>
        <dbReference type="Proteomes" id="UP000198577"/>
    </source>
</evidence>
<protein>
    <submittedName>
        <fullName evidence="3">Phosphoesterase RecJ domain-containing protein</fullName>
    </submittedName>
</protein>
<organism evidence="3 4">
    <name type="scientific">Caldicoprobacter faecalis</name>
    <dbReference type="NCBI Taxonomy" id="937334"/>
    <lineage>
        <taxon>Bacteria</taxon>
        <taxon>Bacillati</taxon>
        <taxon>Bacillota</taxon>
        <taxon>Clostridia</taxon>
        <taxon>Caldicoprobacterales</taxon>
        <taxon>Caldicoprobacteraceae</taxon>
        <taxon>Caldicoprobacter</taxon>
    </lineage>
</organism>
<dbReference type="PANTHER" id="PTHR47618">
    <property type="entry name" value="BIFUNCTIONAL OLIGORIBONUCLEASE AND PAP PHOSPHATASE NRNA"/>
    <property type="match status" value="1"/>
</dbReference>
<dbReference type="GO" id="GO:0003676">
    <property type="term" value="F:nucleic acid binding"/>
    <property type="evidence" value="ECO:0007669"/>
    <property type="project" value="InterPro"/>
</dbReference>
<dbReference type="STRING" id="937334.SAMN05444406_10182"/>
<dbReference type="OrthoDB" id="9803668at2"/>
<dbReference type="Gene3D" id="3.90.1640.10">
    <property type="entry name" value="inorganic pyrophosphatase (n-terminal core)"/>
    <property type="match status" value="1"/>
</dbReference>
<dbReference type="Gene3D" id="3.10.310.30">
    <property type="match status" value="1"/>
</dbReference>
<dbReference type="RefSeq" id="WP_025746635.1">
    <property type="nucleotide sequence ID" value="NZ_FOXR01000001.1"/>
</dbReference>
<keyword evidence="4" id="KW-1185">Reference proteome</keyword>
<dbReference type="InterPro" id="IPR003156">
    <property type="entry name" value="DHHA1_dom"/>
</dbReference>
<dbReference type="InterPro" id="IPR038763">
    <property type="entry name" value="DHH_sf"/>
</dbReference>
<dbReference type="SUPFAM" id="SSF64182">
    <property type="entry name" value="DHH phosphoesterases"/>
    <property type="match status" value="1"/>
</dbReference>
<dbReference type="Proteomes" id="UP000198577">
    <property type="component" value="Unassembled WGS sequence"/>
</dbReference>
<feature type="domain" description="DHHA1" evidence="2">
    <location>
        <begin position="235"/>
        <end position="326"/>
    </location>
</feature>